<dbReference type="EMBL" id="MN739646">
    <property type="protein sequence ID" value="QHT17838.1"/>
    <property type="molecule type" value="Genomic_DNA"/>
</dbReference>
<dbReference type="InterPro" id="IPR003034">
    <property type="entry name" value="SAP_dom"/>
</dbReference>
<feature type="region of interest" description="Disordered" evidence="1">
    <location>
        <begin position="1"/>
        <end position="33"/>
    </location>
</feature>
<reference evidence="3" key="1">
    <citation type="journal article" date="2020" name="Nature">
        <title>Giant virus diversity and host interactions through global metagenomics.</title>
        <authorList>
            <person name="Schulz F."/>
            <person name="Roux S."/>
            <person name="Paez-Espino D."/>
            <person name="Jungbluth S."/>
            <person name="Walsh D.A."/>
            <person name="Denef V.J."/>
            <person name="McMahon K.D."/>
            <person name="Konstantinidis K.T."/>
            <person name="Eloe-Fadrosh E.A."/>
            <person name="Kyrpides N.C."/>
            <person name="Woyke T."/>
        </authorList>
    </citation>
    <scope>NUCLEOTIDE SEQUENCE</scope>
    <source>
        <strain evidence="3">GVMAG-M-3300023174-3</strain>
    </source>
</reference>
<evidence type="ECO:0000259" key="2">
    <source>
        <dbReference type="SMART" id="SM00513"/>
    </source>
</evidence>
<feature type="domain" description="SAP" evidence="2">
    <location>
        <begin position="39"/>
        <end position="73"/>
    </location>
</feature>
<dbReference type="SMART" id="SM00513">
    <property type="entry name" value="SAP"/>
    <property type="match status" value="1"/>
</dbReference>
<sequence length="181" mass="20142">MGKDTKQQSGVKKTTASAKKNTNTKTKITGSEEGADTNYSHLTVIQLKAELSRRKLKTSGIKEDFVDRLIADDKSREPKRTVVYKGSVVDIDDRGNVFDNTTGDPVGDLVGGKLKLCNTFVIVPYSKRHQIVVTRHSHKGKDYLLHKSTGYLYDFNSSHCVGTYDSTTKKTRFLNSLPSIL</sequence>
<evidence type="ECO:0000313" key="3">
    <source>
        <dbReference type="EMBL" id="QHT17838.1"/>
    </source>
</evidence>
<evidence type="ECO:0000256" key="1">
    <source>
        <dbReference type="SAM" id="MobiDB-lite"/>
    </source>
</evidence>
<dbReference type="SUPFAM" id="SSF68906">
    <property type="entry name" value="SAP domain"/>
    <property type="match status" value="1"/>
</dbReference>
<feature type="compositionally biased region" description="Low complexity" evidence="1">
    <location>
        <begin position="12"/>
        <end position="29"/>
    </location>
</feature>
<accession>A0A6C0DLK5</accession>
<dbReference type="Pfam" id="PF02037">
    <property type="entry name" value="SAP"/>
    <property type="match status" value="1"/>
</dbReference>
<dbReference type="Gene3D" id="1.10.720.30">
    <property type="entry name" value="SAP domain"/>
    <property type="match status" value="1"/>
</dbReference>
<protein>
    <recommendedName>
        <fullName evidence="2">SAP domain-containing protein</fullName>
    </recommendedName>
</protein>
<organism evidence="3">
    <name type="scientific">viral metagenome</name>
    <dbReference type="NCBI Taxonomy" id="1070528"/>
    <lineage>
        <taxon>unclassified sequences</taxon>
        <taxon>metagenomes</taxon>
        <taxon>organismal metagenomes</taxon>
    </lineage>
</organism>
<name>A0A6C0DLK5_9ZZZZ</name>
<dbReference type="AlphaFoldDB" id="A0A6C0DLK5"/>
<dbReference type="InterPro" id="IPR036361">
    <property type="entry name" value="SAP_dom_sf"/>
</dbReference>
<proteinExistence type="predicted"/>